<dbReference type="EMBL" id="VMNX01000130">
    <property type="protein sequence ID" value="MPY52296.1"/>
    <property type="molecule type" value="Genomic_DNA"/>
</dbReference>
<comment type="caution">
    <text evidence="2">The sequence shown here is derived from an EMBL/GenBank/DDBJ whole genome shotgun (WGS) entry which is preliminary data.</text>
</comment>
<protein>
    <submittedName>
        <fullName evidence="2">Cupin domain-containing protein</fullName>
    </submittedName>
</protein>
<dbReference type="InterPro" id="IPR011051">
    <property type="entry name" value="RmlC_Cupin_sf"/>
</dbReference>
<gene>
    <name evidence="2" type="ORF">FPZ41_28480</name>
</gene>
<dbReference type="PANTHER" id="PTHR36440:SF1">
    <property type="entry name" value="PUTATIVE (AFU_ORTHOLOGUE AFUA_8G07350)-RELATED"/>
    <property type="match status" value="1"/>
</dbReference>
<feature type="domain" description="Cupin type-2" evidence="1">
    <location>
        <begin position="47"/>
        <end position="111"/>
    </location>
</feature>
<sequence length="171" mass="18947">MDLIVSGNPFAHSRDDAPARWLLDILWLVLASGEDTNGEYSVIEQFMPVGSGPPPHIHPFEDEAFYVMSGEMTAVIGGQEVVLGPGSLGHLPRNVVHEFKVTGTEVCHCLNYYTPAGFEQAILGCSRPAERRELPPPGLDAWDSTQVVRFFNNYWVAPANLPWAQQKWSRG</sequence>
<dbReference type="InterPro" id="IPR053146">
    <property type="entry name" value="QDO-like"/>
</dbReference>
<dbReference type="Pfam" id="PF07883">
    <property type="entry name" value="Cupin_2"/>
    <property type="match status" value="1"/>
</dbReference>
<proteinExistence type="predicted"/>
<dbReference type="InterPro" id="IPR014710">
    <property type="entry name" value="RmlC-like_jellyroll"/>
</dbReference>
<dbReference type="Gene3D" id="2.60.120.10">
    <property type="entry name" value="Jelly Rolls"/>
    <property type="match status" value="1"/>
</dbReference>
<dbReference type="Proteomes" id="UP000373149">
    <property type="component" value="Unassembled WGS sequence"/>
</dbReference>
<organism evidence="2 3">
    <name type="scientific">Streptomyces acidicola</name>
    <dbReference type="NCBI Taxonomy" id="2596892"/>
    <lineage>
        <taxon>Bacteria</taxon>
        <taxon>Bacillati</taxon>
        <taxon>Actinomycetota</taxon>
        <taxon>Actinomycetes</taxon>
        <taxon>Kitasatosporales</taxon>
        <taxon>Streptomycetaceae</taxon>
        <taxon>Streptomyces</taxon>
    </lineage>
</organism>
<dbReference type="SUPFAM" id="SSF51182">
    <property type="entry name" value="RmlC-like cupins"/>
    <property type="match status" value="1"/>
</dbReference>
<evidence type="ECO:0000313" key="2">
    <source>
        <dbReference type="EMBL" id="MPY52296.1"/>
    </source>
</evidence>
<accession>A0A5N8WZU0</accession>
<dbReference type="PANTHER" id="PTHR36440">
    <property type="entry name" value="PUTATIVE (AFU_ORTHOLOGUE AFUA_8G07350)-RELATED"/>
    <property type="match status" value="1"/>
</dbReference>
<name>A0A5N8WZU0_9ACTN</name>
<evidence type="ECO:0000259" key="1">
    <source>
        <dbReference type="Pfam" id="PF07883"/>
    </source>
</evidence>
<evidence type="ECO:0000313" key="3">
    <source>
        <dbReference type="Proteomes" id="UP000373149"/>
    </source>
</evidence>
<dbReference type="InterPro" id="IPR013096">
    <property type="entry name" value="Cupin_2"/>
</dbReference>
<reference evidence="2 3" key="1">
    <citation type="submission" date="2019-09" db="EMBL/GenBank/DDBJ databases">
        <authorList>
            <person name="Duangmal K."/>
            <person name="Teo W.F.A."/>
            <person name="Lipun K."/>
        </authorList>
    </citation>
    <scope>NUCLEOTIDE SEQUENCE [LARGE SCALE GENOMIC DNA]</scope>
    <source>
        <strain evidence="2 3">K1PN6</strain>
    </source>
</reference>
<dbReference type="AlphaFoldDB" id="A0A5N8WZU0"/>
<keyword evidence="3" id="KW-1185">Reference proteome</keyword>
<dbReference type="RefSeq" id="WP_152866528.1">
    <property type="nucleotide sequence ID" value="NZ_VMNX01000130.1"/>
</dbReference>